<comment type="caution">
    <text evidence="2">The sequence shown here is derived from an EMBL/GenBank/DDBJ whole genome shotgun (WGS) entry which is preliminary data.</text>
</comment>
<proteinExistence type="predicted"/>
<feature type="compositionally biased region" description="Basic and acidic residues" evidence="1">
    <location>
        <begin position="300"/>
        <end position="312"/>
    </location>
</feature>
<dbReference type="EMBL" id="VSSQ01000289">
    <property type="protein sequence ID" value="MPL89888.1"/>
    <property type="molecule type" value="Genomic_DNA"/>
</dbReference>
<sequence>MPGQVSAQLEQLLMEAGFDIQPLCREIGAQRLAEAARSTEPQAGLAPARDGFPDPLSAEVAVPCVDQHMQAHLRGAGIGREPFERRVVDLARRMEQVDLGARGIGRRVGHFLEPGEERGDPDPGADPDLPRRPVIEGEAAIGALDGDRLSDLQRLGEFRGVIAELLGDESDLRVRRFPGRGDRVGMGAFKLVRGDKGELPGLVPGPAAAEADHGLERVHAGILAQFGDFPPDPPGAADRPEDRDQRGIAARQHQQRKNRAERGEPHRVIEQNHGVKDQHEIDDRQDTVGIAKQPVGNQFHQRDQQQHDRRVEGPFPEPLRGAAKRHQKGAHRLGDLRARTALGAGDKPCADRPFRRFRPEPVEDRQPEGADAEPLVQTVHLVEPAEPGFGPARPERQDHRDAHRRDRQRSRRLHEVIAQGEQVGGGEDAQVQQEPKGAHTAPKPPKQSQIGACHTLSFVVLPKGACDGGGGTMQPAGRHSGNHTRKHGAFVAPDQVFPVLRQRVSAASIRVARAPAAVRADFGERSACRPAHAALPRGGAAAGPGSARGLQLQPHPERRGEIFLHMGDGGLVHPGDAQDAQHRVGGRAGQRPGGRAGRNRLKLHRAVGIG</sequence>
<gene>
    <name evidence="2" type="ORF">SDC9_35930</name>
</gene>
<feature type="region of interest" description="Disordered" evidence="1">
    <location>
        <begin position="225"/>
        <end position="280"/>
    </location>
</feature>
<feature type="compositionally biased region" description="Gly residues" evidence="1">
    <location>
        <begin position="586"/>
        <end position="596"/>
    </location>
</feature>
<feature type="region of interest" description="Disordered" evidence="1">
    <location>
        <begin position="577"/>
        <end position="598"/>
    </location>
</feature>
<feature type="compositionally biased region" description="Basic and acidic residues" evidence="1">
    <location>
        <begin position="258"/>
        <end position="280"/>
    </location>
</feature>
<feature type="region of interest" description="Disordered" evidence="1">
    <location>
        <begin position="294"/>
        <end position="449"/>
    </location>
</feature>
<evidence type="ECO:0000256" key="1">
    <source>
        <dbReference type="SAM" id="MobiDB-lite"/>
    </source>
</evidence>
<feature type="region of interest" description="Disordered" evidence="1">
    <location>
        <begin position="108"/>
        <end position="132"/>
    </location>
</feature>
<evidence type="ECO:0000313" key="2">
    <source>
        <dbReference type="EMBL" id="MPL89888.1"/>
    </source>
</evidence>
<feature type="compositionally biased region" description="Basic residues" evidence="1">
    <location>
        <begin position="322"/>
        <end position="331"/>
    </location>
</feature>
<name>A0A644VEY9_9ZZZZ</name>
<reference evidence="2" key="1">
    <citation type="submission" date="2019-08" db="EMBL/GenBank/DDBJ databases">
        <authorList>
            <person name="Kucharzyk K."/>
            <person name="Murdoch R.W."/>
            <person name="Higgins S."/>
            <person name="Loffler F."/>
        </authorList>
    </citation>
    <scope>NUCLEOTIDE SEQUENCE</scope>
</reference>
<dbReference type="AlphaFoldDB" id="A0A644VEY9"/>
<feature type="compositionally biased region" description="Basic and acidic residues" evidence="1">
    <location>
        <begin position="348"/>
        <end position="368"/>
    </location>
</feature>
<organism evidence="2">
    <name type="scientific">bioreactor metagenome</name>
    <dbReference type="NCBI Taxonomy" id="1076179"/>
    <lineage>
        <taxon>unclassified sequences</taxon>
        <taxon>metagenomes</taxon>
        <taxon>ecological metagenomes</taxon>
    </lineage>
</organism>
<protein>
    <submittedName>
        <fullName evidence="2">Uncharacterized protein</fullName>
    </submittedName>
</protein>
<feature type="compositionally biased region" description="Basic and acidic residues" evidence="1">
    <location>
        <begin position="393"/>
        <end position="404"/>
    </location>
</feature>
<accession>A0A644VEY9</accession>